<dbReference type="PANTHER" id="PTHR11923:SF51">
    <property type="entry name" value="LYSOSOME MEMBRANE PROTEIN 2"/>
    <property type="match status" value="1"/>
</dbReference>
<evidence type="ECO:0000313" key="8">
    <source>
        <dbReference type="Proteomes" id="UP000324629"/>
    </source>
</evidence>
<dbReference type="AlphaFoldDB" id="A0A5J4P469"/>
<evidence type="ECO:0000256" key="2">
    <source>
        <dbReference type="ARBA" id="ARBA00010532"/>
    </source>
</evidence>
<comment type="similarity">
    <text evidence="2">Belongs to the CD36 family.</text>
</comment>
<evidence type="ECO:0008006" key="9">
    <source>
        <dbReference type="Google" id="ProtNLM"/>
    </source>
</evidence>
<comment type="subcellular location">
    <subcellularLocation>
        <location evidence="1">Membrane</location>
    </subcellularLocation>
</comment>
<reference evidence="7 8" key="1">
    <citation type="journal article" date="2019" name="Gigascience">
        <title>Whole-genome sequence of the oriental lung fluke Paragonimus westermani.</title>
        <authorList>
            <person name="Oey H."/>
            <person name="Zakrzewski M."/>
            <person name="Narain K."/>
            <person name="Devi K.R."/>
            <person name="Agatsuma T."/>
            <person name="Nawaratna S."/>
            <person name="Gobert G.N."/>
            <person name="Jones M.K."/>
            <person name="Ragan M.A."/>
            <person name="McManus D.P."/>
            <person name="Krause L."/>
        </authorList>
    </citation>
    <scope>NUCLEOTIDE SEQUENCE [LARGE SCALE GENOMIC DNA]</scope>
    <source>
        <strain evidence="7 8">IND2009</strain>
    </source>
</reference>
<keyword evidence="4" id="KW-1133">Transmembrane helix</keyword>
<evidence type="ECO:0000256" key="4">
    <source>
        <dbReference type="ARBA" id="ARBA00022989"/>
    </source>
</evidence>
<proteinExistence type="inferred from homology"/>
<keyword evidence="8" id="KW-1185">Reference proteome</keyword>
<sequence>MPLLFRLQSPDAQWIKFATSCGPFTTLTAQEAMWGYYPTPILMAMNKKVGLFVNQNGTDVHEFLVDVGAENIQDIGKIYEADDKKKLTLWDNDEANMIKGTDGSLAPPGLQVNSTVTFYVPEICRSTTLYATRKKNTVNLKDVEIIVFTGAPADPTEYLFELRNRIFCQAESGCPPNGLVALEPCLKSQGINMPMYLSQPLFMGADPRISEQFDGLPTPDSDKHETTVHIEPTTGFLLEAFKRIQFNILMRNTDPMFKKMKNGLYFPIGWVEEVSLH</sequence>
<comment type="caution">
    <text evidence="7">The sequence shown here is derived from an EMBL/GenBank/DDBJ whole genome shotgun (WGS) entry which is preliminary data.</text>
</comment>
<dbReference type="GO" id="GO:0005044">
    <property type="term" value="F:scavenger receptor activity"/>
    <property type="evidence" value="ECO:0007669"/>
    <property type="project" value="TreeGrafter"/>
</dbReference>
<gene>
    <name evidence="7" type="ORF">DEA37_0005902</name>
</gene>
<accession>A0A5J4P469</accession>
<dbReference type="GO" id="GO:0005737">
    <property type="term" value="C:cytoplasm"/>
    <property type="evidence" value="ECO:0007669"/>
    <property type="project" value="TreeGrafter"/>
</dbReference>
<evidence type="ECO:0000256" key="5">
    <source>
        <dbReference type="ARBA" id="ARBA00023136"/>
    </source>
</evidence>
<dbReference type="InterPro" id="IPR002159">
    <property type="entry name" value="CD36_fam"/>
</dbReference>
<name>A0A5J4P469_9TREM</name>
<evidence type="ECO:0000256" key="1">
    <source>
        <dbReference type="ARBA" id="ARBA00004370"/>
    </source>
</evidence>
<organism evidence="7 8">
    <name type="scientific">Paragonimus westermani</name>
    <dbReference type="NCBI Taxonomy" id="34504"/>
    <lineage>
        <taxon>Eukaryota</taxon>
        <taxon>Metazoa</taxon>
        <taxon>Spiralia</taxon>
        <taxon>Lophotrochozoa</taxon>
        <taxon>Platyhelminthes</taxon>
        <taxon>Trematoda</taxon>
        <taxon>Digenea</taxon>
        <taxon>Plagiorchiida</taxon>
        <taxon>Troglotremata</taxon>
        <taxon>Troglotrematidae</taxon>
        <taxon>Paragonimus</taxon>
    </lineage>
</organism>
<keyword evidence="6" id="KW-0325">Glycoprotein</keyword>
<keyword evidence="5" id="KW-0472">Membrane</keyword>
<dbReference type="Proteomes" id="UP000324629">
    <property type="component" value="Unassembled WGS sequence"/>
</dbReference>
<evidence type="ECO:0000256" key="6">
    <source>
        <dbReference type="ARBA" id="ARBA00023180"/>
    </source>
</evidence>
<dbReference type="PANTHER" id="PTHR11923">
    <property type="entry name" value="SCAVENGER RECEPTOR CLASS B TYPE-1 SR-B1"/>
    <property type="match status" value="1"/>
</dbReference>
<evidence type="ECO:0000256" key="3">
    <source>
        <dbReference type="ARBA" id="ARBA00022692"/>
    </source>
</evidence>
<dbReference type="EMBL" id="QNGE01000007">
    <property type="protein sequence ID" value="KAA3682479.1"/>
    <property type="molecule type" value="Genomic_DNA"/>
</dbReference>
<keyword evidence="3" id="KW-0812">Transmembrane</keyword>
<dbReference type="GO" id="GO:0016020">
    <property type="term" value="C:membrane"/>
    <property type="evidence" value="ECO:0007669"/>
    <property type="project" value="UniProtKB-SubCell"/>
</dbReference>
<evidence type="ECO:0000313" key="7">
    <source>
        <dbReference type="EMBL" id="KAA3682479.1"/>
    </source>
</evidence>
<protein>
    <recommendedName>
        <fullName evidence="9">Lysosome membrane protein 2</fullName>
    </recommendedName>
</protein>
<dbReference type="Pfam" id="PF01130">
    <property type="entry name" value="CD36"/>
    <property type="match status" value="1"/>
</dbReference>
<dbReference type="PRINTS" id="PR01609">
    <property type="entry name" value="CD36FAMILY"/>
</dbReference>